<feature type="domain" description="Helicase ATP-binding" evidence="23">
    <location>
        <begin position="1"/>
        <end position="154"/>
    </location>
</feature>
<evidence type="ECO:0000256" key="8">
    <source>
        <dbReference type="ARBA" id="ARBA00022840"/>
    </source>
</evidence>
<dbReference type="GO" id="GO:0016787">
    <property type="term" value="F:hydrolase activity"/>
    <property type="evidence" value="ECO:0007669"/>
    <property type="project" value="UniProtKB-KW"/>
</dbReference>
<evidence type="ECO:0000313" key="25">
    <source>
        <dbReference type="EMBL" id="KAJ3045984.1"/>
    </source>
</evidence>
<feature type="non-terminal residue" evidence="25">
    <location>
        <position position="1"/>
    </location>
</feature>
<comment type="catalytic activity">
    <reaction evidence="17">
        <text>ATP + H2O = ADP + phosphate + H(+)</text>
        <dbReference type="Rhea" id="RHEA:13065"/>
        <dbReference type="ChEBI" id="CHEBI:15377"/>
        <dbReference type="ChEBI" id="CHEBI:15378"/>
        <dbReference type="ChEBI" id="CHEBI:30616"/>
        <dbReference type="ChEBI" id="CHEBI:43474"/>
        <dbReference type="ChEBI" id="CHEBI:456216"/>
        <dbReference type="EC" id="5.6.2.4"/>
    </reaction>
</comment>
<dbReference type="InterPro" id="IPR050615">
    <property type="entry name" value="ATP-dep_DNA_Helicase"/>
</dbReference>
<proteinExistence type="inferred from homology"/>
<dbReference type="PANTHER" id="PTHR11274:SF0">
    <property type="entry name" value="GENERAL TRANSCRIPTION AND DNA REPAIR FACTOR IIH HELICASE SUBUNIT XPB"/>
    <property type="match status" value="1"/>
</dbReference>
<dbReference type="GO" id="GO:0006289">
    <property type="term" value="P:nucleotide-excision repair"/>
    <property type="evidence" value="ECO:0007669"/>
    <property type="project" value="InterPro"/>
</dbReference>
<evidence type="ECO:0000256" key="5">
    <source>
        <dbReference type="ARBA" id="ARBA00022763"/>
    </source>
</evidence>
<gene>
    <name evidence="25" type="ORF">HK097_001069</name>
</gene>
<evidence type="ECO:0000256" key="3">
    <source>
        <dbReference type="ARBA" id="ARBA00011640"/>
    </source>
</evidence>
<dbReference type="CDD" id="cd18789">
    <property type="entry name" value="SF2_C_XPB"/>
    <property type="match status" value="1"/>
</dbReference>
<evidence type="ECO:0000256" key="9">
    <source>
        <dbReference type="ARBA" id="ARBA00023015"/>
    </source>
</evidence>
<comment type="caution">
    <text evidence="25">The sequence shown here is derived from an EMBL/GenBank/DDBJ whole genome shotgun (WGS) entry which is preliminary data.</text>
</comment>
<dbReference type="CDD" id="cd18029">
    <property type="entry name" value="DEXHc_XPB"/>
    <property type="match status" value="1"/>
</dbReference>
<keyword evidence="10" id="KW-0238">DNA-binding</keyword>
<comment type="subunit">
    <text evidence="3">Component of the 7-subunit TFIIH core complex composed of XPB/SSL2, XPD/RAD3, SSL1, TFB1, TFB2, TFB4 and TFB5, which is active in NER. The core complex associates with the 3-subunit CTD-kinase module TFIIK composed of CCL1, KIN28 and TFB3 to form the 10-subunit holoenzyme (holo-TFIIH) active in transcription.</text>
</comment>
<comment type="function">
    <text evidence="18">ATP-dependent 3'-5' DNA helicase/translocase; binds dsDNA rather than ssDNA, unzipping it in a translocase rather than classical helicase activity. Component of the general transcription and DNA repair factor IIH (TFIIH) core complex. When complexed to CDK-activating kinase (CAK), involved in RNA transcription by RNA polymerase II. Also involved in transcription-coupled nucleotide excision repair (NER) of damaged DNA. In NER, TFIIH acts by opening DNA around the lesion to allow the excision of the damaged oligonucleotide and its replacement by a new DNA fragment. The ATPase activity of XPB/SSL2, but not its helicase activity, is required for DNA opening. In transcription, TFIIH has an essential role in transcription initiation. When the pre-initiation complex (PIC) has been established, TFIIH is required for promoter opening and promoter escape. The ATP-dependent helicase activity of XPB/SSL2 is required for promoter opening and promoter escape.</text>
</comment>
<keyword evidence="14" id="KW-0539">Nucleus</keyword>
<dbReference type="SUPFAM" id="SSF52540">
    <property type="entry name" value="P-loop containing nucleoside triphosphate hydrolases"/>
    <property type="match status" value="1"/>
</dbReference>
<evidence type="ECO:0000259" key="24">
    <source>
        <dbReference type="PROSITE" id="PS51194"/>
    </source>
</evidence>
<evidence type="ECO:0000256" key="19">
    <source>
        <dbReference type="ARBA" id="ARBA00075489"/>
    </source>
</evidence>
<evidence type="ECO:0000256" key="16">
    <source>
        <dbReference type="ARBA" id="ARBA00034808"/>
    </source>
</evidence>
<dbReference type="NCBIfam" id="TIGR00603">
    <property type="entry name" value="rad25"/>
    <property type="match status" value="1"/>
</dbReference>
<keyword evidence="7" id="KW-0347">Helicase</keyword>
<keyword evidence="13" id="KW-0413">Isomerase</keyword>
<dbReference type="FunFam" id="3.40.50.300:FF:000117">
    <property type="entry name" value="Putative DNA repair helicase rad25"/>
    <property type="match status" value="1"/>
</dbReference>
<dbReference type="InterPro" id="IPR032438">
    <property type="entry name" value="ERCC3_RAD25_C"/>
</dbReference>
<feature type="compositionally biased region" description="Basic and acidic residues" evidence="22">
    <location>
        <begin position="435"/>
        <end position="460"/>
    </location>
</feature>
<feature type="domain" description="Helicase C-terminal" evidence="24">
    <location>
        <begin position="212"/>
        <end position="372"/>
    </location>
</feature>
<evidence type="ECO:0000256" key="13">
    <source>
        <dbReference type="ARBA" id="ARBA00023235"/>
    </source>
</evidence>
<accession>A0AAD5S6J2</accession>
<dbReference type="GO" id="GO:0006367">
    <property type="term" value="P:transcription initiation at RNA polymerase II promoter"/>
    <property type="evidence" value="ECO:0007669"/>
    <property type="project" value="InterPro"/>
</dbReference>
<dbReference type="GO" id="GO:0097550">
    <property type="term" value="C:transcription preinitiation complex"/>
    <property type="evidence" value="ECO:0007669"/>
    <property type="project" value="TreeGrafter"/>
</dbReference>
<dbReference type="Gene3D" id="3.40.50.300">
    <property type="entry name" value="P-loop containing nucleotide triphosphate hydrolases"/>
    <property type="match status" value="2"/>
</dbReference>
<evidence type="ECO:0000256" key="20">
    <source>
        <dbReference type="ARBA" id="ARBA00076598"/>
    </source>
</evidence>
<reference evidence="25" key="1">
    <citation type="submission" date="2020-05" db="EMBL/GenBank/DDBJ databases">
        <title>Phylogenomic resolution of chytrid fungi.</title>
        <authorList>
            <person name="Stajich J.E."/>
            <person name="Amses K."/>
            <person name="Simmons R."/>
            <person name="Seto K."/>
            <person name="Myers J."/>
            <person name="Bonds A."/>
            <person name="Quandt C.A."/>
            <person name="Barry K."/>
            <person name="Liu P."/>
            <person name="Grigoriev I."/>
            <person name="Longcore J.E."/>
            <person name="James T.Y."/>
        </authorList>
    </citation>
    <scope>NUCLEOTIDE SEQUENCE</scope>
    <source>
        <strain evidence="25">JEL0318</strain>
    </source>
</reference>
<dbReference type="PROSITE" id="PS51194">
    <property type="entry name" value="HELICASE_CTER"/>
    <property type="match status" value="1"/>
</dbReference>
<sequence length="460" mass="51846">GIIVLPTGAGKTLVGITAACTVKKSTLVLCTSALSVEQWAKEFKNWSSIKDTSIAKFTSDEKRPFSGNAGILISTYTMISHSGKRAAATDRMLNFIKSREWGLLILDEVHVVPANVFRRVITTVAAHTKLGLTATLLREDDKIEDLNFLIGPKLYEANWMDLANRGHIAKVEATEIWCPMTADFYDTYLTAPTGRKRLLAAMNPNKFMACEYLIKQREALQDKIIVFSDNVYSLKFYAEKLMRPYIYGGTSHQERTDVLNKFRAGVDPRYRTVFLSKVGDTSLDLPEATCLIQISSQFGSRRQEAQRMGRILRAKRRNEEGFRSRFFTLVSRDTDEVQFSAKRKTFLIDQGYEYKVIPTLEQLIPLAERSKLNFCKPSQQQALLHEVLQAGEEAGKEEEVQAAEDDIAGQLLKRRGPFGAAARGRGGRPGAAAVRKREEEEGKKIMKTGEKLMDRWRQGK</sequence>
<keyword evidence="5" id="KW-0227">DNA damage</keyword>
<keyword evidence="26" id="KW-1185">Reference proteome</keyword>
<dbReference type="Pfam" id="PF04851">
    <property type="entry name" value="ResIII"/>
    <property type="match status" value="1"/>
</dbReference>
<dbReference type="SMART" id="SM00487">
    <property type="entry name" value="DEXDc"/>
    <property type="match status" value="1"/>
</dbReference>
<dbReference type="AlphaFoldDB" id="A0AAD5S6J2"/>
<evidence type="ECO:0000256" key="4">
    <source>
        <dbReference type="ARBA" id="ARBA00022741"/>
    </source>
</evidence>
<dbReference type="SMART" id="SM00490">
    <property type="entry name" value="HELICc"/>
    <property type="match status" value="1"/>
</dbReference>
<dbReference type="InterPro" id="IPR001650">
    <property type="entry name" value="Helicase_C-like"/>
</dbReference>
<dbReference type="Pfam" id="PF16203">
    <property type="entry name" value="ERCC3_RAD25_C"/>
    <property type="match status" value="1"/>
</dbReference>
<evidence type="ECO:0000256" key="12">
    <source>
        <dbReference type="ARBA" id="ARBA00023204"/>
    </source>
</evidence>
<evidence type="ECO:0000256" key="7">
    <source>
        <dbReference type="ARBA" id="ARBA00022806"/>
    </source>
</evidence>
<dbReference type="PANTHER" id="PTHR11274">
    <property type="entry name" value="RAD25/XP-B DNA REPAIR HELICASE"/>
    <property type="match status" value="1"/>
</dbReference>
<dbReference type="GO" id="GO:0003677">
    <property type="term" value="F:DNA binding"/>
    <property type="evidence" value="ECO:0007669"/>
    <property type="project" value="UniProtKB-KW"/>
</dbReference>
<dbReference type="GO" id="GO:0000112">
    <property type="term" value="C:nucleotide-excision repair factor 3 complex"/>
    <property type="evidence" value="ECO:0007669"/>
    <property type="project" value="TreeGrafter"/>
</dbReference>
<dbReference type="FunFam" id="3.40.50.300:FF:000077">
    <property type="entry name" value="Probable DNA repair helicase RAD25"/>
    <property type="match status" value="1"/>
</dbReference>
<comment type="similarity">
    <text evidence="2">Belongs to the helicase family. RAD25/XPB subfamily.</text>
</comment>
<dbReference type="InterPro" id="IPR027417">
    <property type="entry name" value="P-loop_NTPase"/>
</dbReference>
<dbReference type="InterPro" id="IPR006935">
    <property type="entry name" value="Helicase/UvrB_N"/>
</dbReference>
<keyword evidence="8" id="KW-0067">ATP-binding</keyword>
<dbReference type="Proteomes" id="UP001212841">
    <property type="component" value="Unassembled WGS sequence"/>
</dbReference>
<evidence type="ECO:0000256" key="18">
    <source>
        <dbReference type="ARBA" id="ARBA00058901"/>
    </source>
</evidence>
<evidence type="ECO:0000256" key="22">
    <source>
        <dbReference type="SAM" id="MobiDB-lite"/>
    </source>
</evidence>
<dbReference type="GO" id="GO:0005524">
    <property type="term" value="F:ATP binding"/>
    <property type="evidence" value="ECO:0007669"/>
    <property type="project" value="UniProtKB-KW"/>
</dbReference>
<dbReference type="EMBL" id="JADGJD010001202">
    <property type="protein sequence ID" value="KAJ3045984.1"/>
    <property type="molecule type" value="Genomic_DNA"/>
</dbReference>
<dbReference type="InterPro" id="IPR001161">
    <property type="entry name" value="XPB/Ssl2"/>
</dbReference>
<keyword evidence="11" id="KW-0804">Transcription</keyword>
<keyword evidence="6" id="KW-0378">Hydrolase</keyword>
<evidence type="ECO:0000256" key="6">
    <source>
        <dbReference type="ARBA" id="ARBA00022801"/>
    </source>
</evidence>
<dbReference type="EC" id="5.6.2.4" evidence="16"/>
<keyword evidence="9" id="KW-0805">Transcription regulation</keyword>
<dbReference type="GO" id="GO:0005675">
    <property type="term" value="C:transcription factor TFIIH holo complex"/>
    <property type="evidence" value="ECO:0007669"/>
    <property type="project" value="TreeGrafter"/>
</dbReference>
<dbReference type="InterPro" id="IPR014001">
    <property type="entry name" value="Helicase_ATP-bd"/>
</dbReference>
<evidence type="ECO:0000256" key="11">
    <source>
        <dbReference type="ARBA" id="ARBA00023163"/>
    </source>
</evidence>
<evidence type="ECO:0000313" key="26">
    <source>
        <dbReference type="Proteomes" id="UP001212841"/>
    </source>
</evidence>
<evidence type="ECO:0000256" key="10">
    <source>
        <dbReference type="ARBA" id="ARBA00023125"/>
    </source>
</evidence>
<keyword evidence="4" id="KW-0547">Nucleotide-binding</keyword>
<organism evidence="25 26">
    <name type="scientific">Rhizophlyctis rosea</name>
    <dbReference type="NCBI Taxonomy" id="64517"/>
    <lineage>
        <taxon>Eukaryota</taxon>
        <taxon>Fungi</taxon>
        <taxon>Fungi incertae sedis</taxon>
        <taxon>Chytridiomycota</taxon>
        <taxon>Chytridiomycota incertae sedis</taxon>
        <taxon>Chytridiomycetes</taxon>
        <taxon>Rhizophlyctidales</taxon>
        <taxon>Rhizophlyctidaceae</taxon>
        <taxon>Rhizophlyctis</taxon>
    </lineage>
</organism>
<comment type="catalytic activity">
    <reaction evidence="15">
        <text>Couples ATP hydrolysis with the unwinding of duplex DNA by translocating in the 3'-5' direction.</text>
        <dbReference type="EC" id="5.6.2.4"/>
    </reaction>
</comment>
<evidence type="ECO:0000256" key="1">
    <source>
        <dbReference type="ARBA" id="ARBA00004123"/>
    </source>
</evidence>
<dbReference type="GO" id="GO:0043138">
    <property type="term" value="F:3'-5' DNA helicase activity"/>
    <property type="evidence" value="ECO:0007669"/>
    <property type="project" value="UniProtKB-EC"/>
</dbReference>
<evidence type="ECO:0000259" key="23">
    <source>
        <dbReference type="PROSITE" id="PS51192"/>
    </source>
</evidence>
<evidence type="ECO:0000256" key="21">
    <source>
        <dbReference type="ARBA" id="ARBA00078607"/>
    </source>
</evidence>
<evidence type="ECO:0000256" key="2">
    <source>
        <dbReference type="ARBA" id="ARBA00006637"/>
    </source>
</evidence>
<name>A0AAD5S6J2_9FUNG</name>
<evidence type="ECO:0000256" key="15">
    <source>
        <dbReference type="ARBA" id="ARBA00034617"/>
    </source>
</evidence>
<feature type="region of interest" description="Disordered" evidence="22">
    <location>
        <begin position="418"/>
        <end position="460"/>
    </location>
</feature>
<evidence type="ECO:0000256" key="17">
    <source>
        <dbReference type="ARBA" id="ARBA00048988"/>
    </source>
</evidence>
<comment type="subcellular location">
    <subcellularLocation>
        <location evidence="1">Nucleus</location>
    </subcellularLocation>
</comment>
<protein>
    <recommendedName>
        <fullName evidence="16">DNA 3'-5' helicase</fullName>
        <ecNumber evidence="16">5.6.2.4</ecNumber>
    </recommendedName>
    <alternativeName>
        <fullName evidence="21">DNA repair helicase RAD25</fullName>
    </alternativeName>
    <alternativeName>
        <fullName evidence="20">RNA polymerase II transcription factor B subunit SSL2</fullName>
    </alternativeName>
    <alternativeName>
        <fullName evidence="19">Suppressor of stem-loop mutation 2</fullName>
    </alternativeName>
</protein>
<evidence type="ECO:0000256" key="14">
    <source>
        <dbReference type="ARBA" id="ARBA00023242"/>
    </source>
</evidence>
<keyword evidence="12" id="KW-0234">DNA repair</keyword>
<dbReference type="PROSITE" id="PS51192">
    <property type="entry name" value="HELICASE_ATP_BIND_1"/>
    <property type="match status" value="1"/>
</dbReference>